<keyword evidence="3 10" id="KW-0479">Metal-binding</keyword>
<reference evidence="12 13" key="1">
    <citation type="submission" date="2015-06" db="EMBL/GenBank/DDBJ databases">
        <title>Investigation of pathophysiology for high-risk pregnancy and development of treatment modality based on it.</title>
        <authorList>
            <person name="Kim B.-C."/>
            <person name="Lim S."/>
        </authorList>
    </citation>
    <scope>NUCLEOTIDE SEQUENCE [LARGE SCALE GENOMIC DNA]</scope>
    <source>
        <strain evidence="12 13">AD1-86</strain>
    </source>
</reference>
<dbReference type="PIRSF" id="PIRSF001435">
    <property type="entry name" value="Nth"/>
    <property type="match status" value="1"/>
</dbReference>
<protein>
    <recommendedName>
        <fullName evidence="10">Endonuclease III</fullName>
        <ecNumber evidence="10">4.2.99.18</ecNumber>
    </recommendedName>
    <alternativeName>
        <fullName evidence="10">DNA-(apurinic or apyrimidinic site) lyase</fullName>
    </alternativeName>
</protein>
<keyword evidence="12" id="KW-0255">Endonuclease</keyword>
<comment type="cofactor">
    <cofactor evidence="10">
        <name>[4Fe-4S] cluster</name>
        <dbReference type="ChEBI" id="CHEBI:49883"/>
    </cofactor>
    <text evidence="10">Binds 1 [4Fe-4S] cluster.</text>
</comment>
<organism evidence="12 13">
    <name type="scientific">Dermabacter vaginalis</name>
    <dbReference type="NCBI Taxonomy" id="1630135"/>
    <lineage>
        <taxon>Bacteria</taxon>
        <taxon>Bacillati</taxon>
        <taxon>Actinomycetota</taxon>
        <taxon>Actinomycetes</taxon>
        <taxon>Micrococcales</taxon>
        <taxon>Dermabacteraceae</taxon>
        <taxon>Dermabacter</taxon>
    </lineage>
</organism>
<dbReference type="AlphaFoldDB" id="A0A1B0ZKQ0"/>
<keyword evidence="5 10" id="KW-0378">Hydrolase</keyword>
<evidence type="ECO:0000256" key="3">
    <source>
        <dbReference type="ARBA" id="ARBA00022723"/>
    </source>
</evidence>
<dbReference type="Gene3D" id="1.10.1670.10">
    <property type="entry name" value="Helix-hairpin-Helix base-excision DNA repair enzymes (C-terminal)"/>
    <property type="match status" value="1"/>
</dbReference>
<dbReference type="EMBL" id="CP012117">
    <property type="protein sequence ID" value="ANP28442.1"/>
    <property type="molecule type" value="Genomic_DNA"/>
</dbReference>
<feature type="binding site" evidence="10">
    <location>
        <position position="212"/>
    </location>
    <ligand>
        <name>[4Fe-4S] cluster</name>
        <dbReference type="ChEBI" id="CHEBI:49883"/>
    </ligand>
</feature>
<dbReference type="GO" id="GO:0051539">
    <property type="term" value="F:4 iron, 4 sulfur cluster binding"/>
    <property type="evidence" value="ECO:0007669"/>
    <property type="project" value="UniProtKB-UniRule"/>
</dbReference>
<comment type="function">
    <text evidence="10">DNA repair enzyme that has both DNA N-glycosylase activity and AP-lyase activity. The DNA N-glycosylase activity releases various damaged pyrimidines from DNA by cleaving the N-glycosidic bond, leaving an AP (apurinic/apyrimidinic) site. The AP-lyase activity cleaves the phosphodiester bond 3' to the AP site by a beta-elimination, leaving a 3'-terminal unsaturated sugar and a product with a terminal 5'-phosphate.</text>
</comment>
<feature type="binding site" evidence="10">
    <location>
        <position position="205"/>
    </location>
    <ligand>
        <name>[4Fe-4S] cluster</name>
        <dbReference type="ChEBI" id="CHEBI:49883"/>
    </ligand>
</feature>
<dbReference type="STRING" id="1630135.DAD186_18920"/>
<evidence type="ECO:0000256" key="9">
    <source>
        <dbReference type="ARBA" id="ARBA00023295"/>
    </source>
</evidence>
<dbReference type="Pfam" id="PF10576">
    <property type="entry name" value="EndIII_4Fe-2S"/>
    <property type="match status" value="1"/>
</dbReference>
<evidence type="ECO:0000256" key="5">
    <source>
        <dbReference type="ARBA" id="ARBA00022801"/>
    </source>
</evidence>
<feature type="binding site" evidence="10">
    <location>
        <position position="215"/>
    </location>
    <ligand>
        <name>[4Fe-4S] cluster</name>
        <dbReference type="ChEBI" id="CHEBI:49883"/>
    </ligand>
</feature>
<dbReference type="InterPro" id="IPR023170">
    <property type="entry name" value="HhH_base_excis_C"/>
</dbReference>
<evidence type="ECO:0000256" key="6">
    <source>
        <dbReference type="ARBA" id="ARBA00023004"/>
    </source>
</evidence>
<evidence type="ECO:0000256" key="10">
    <source>
        <dbReference type="HAMAP-Rule" id="MF_00942"/>
    </source>
</evidence>
<dbReference type="GO" id="GO:0019104">
    <property type="term" value="F:DNA N-glycosylase activity"/>
    <property type="evidence" value="ECO:0007669"/>
    <property type="project" value="UniProtKB-UniRule"/>
</dbReference>
<keyword evidence="12" id="KW-0540">Nuclease</keyword>
<dbReference type="Pfam" id="PF00730">
    <property type="entry name" value="HhH-GPD"/>
    <property type="match status" value="1"/>
</dbReference>
<keyword evidence="6 10" id="KW-0408">Iron</keyword>
<feature type="domain" description="HhH-GPD" evidence="11">
    <location>
        <begin position="50"/>
        <end position="203"/>
    </location>
</feature>
<dbReference type="PANTHER" id="PTHR10359:SF18">
    <property type="entry name" value="ENDONUCLEASE III"/>
    <property type="match status" value="1"/>
</dbReference>
<keyword evidence="9 10" id="KW-0326">Glycosidase</keyword>
<accession>A0A1B0ZKQ0</accession>
<dbReference type="GO" id="GO:0046872">
    <property type="term" value="F:metal ion binding"/>
    <property type="evidence" value="ECO:0007669"/>
    <property type="project" value="UniProtKB-KW"/>
</dbReference>
<dbReference type="GO" id="GO:0140078">
    <property type="term" value="F:class I DNA-(apurinic or apyrimidinic site) endonuclease activity"/>
    <property type="evidence" value="ECO:0007669"/>
    <property type="project" value="UniProtKB-EC"/>
</dbReference>
<dbReference type="Gene3D" id="1.10.340.30">
    <property type="entry name" value="Hypothetical protein, domain 2"/>
    <property type="match status" value="1"/>
</dbReference>
<gene>
    <name evidence="10" type="primary">nth</name>
    <name evidence="12" type="ORF">DAD186_18920</name>
</gene>
<dbReference type="GO" id="GO:0006285">
    <property type="term" value="P:base-excision repair, AP site formation"/>
    <property type="evidence" value="ECO:0007669"/>
    <property type="project" value="TreeGrafter"/>
</dbReference>
<evidence type="ECO:0000256" key="2">
    <source>
        <dbReference type="ARBA" id="ARBA00022485"/>
    </source>
</evidence>
<dbReference type="PANTHER" id="PTHR10359">
    <property type="entry name" value="A/G-SPECIFIC ADENINE GLYCOSYLASE/ENDONUCLEASE III"/>
    <property type="match status" value="1"/>
</dbReference>
<dbReference type="PATRIC" id="fig|1630135.4.peg.1890"/>
<sequence length="230" mass="25377">MHNGFMNSGLKDQAIPAVERVDFELAKLYPDAKCELNFSTAFELLVATVLSAQTTDARVNAVTPELFERWPHAQAMASAPEEEIESILRPLGMATRRTRHVQELSARLATDFGGEVPDDQKALESLAGVGRKTAHVVRGVWFGHSLLTVDTHVGRLARRLGWSESTTPRTVERDVTARTESDGCRDLVDLTMLSHRLIFHGRNLCTARKPACAQCPLAKLETPCPSAFTQ</sequence>
<keyword evidence="2 10" id="KW-0004">4Fe-4S</keyword>
<dbReference type="KEGG" id="dva:DAD186_18920"/>
<keyword evidence="8 10" id="KW-0234">DNA repair</keyword>
<comment type="similarity">
    <text evidence="1 10">Belongs to the Nth/MutY family.</text>
</comment>
<evidence type="ECO:0000256" key="4">
    <source>
        <dbReference type="ARBA" id="ARBA00022763"/>
    </source>
</evidence>
<evidence type="ECO:0000256" key="7">
    <source>
        <dbReference type="ARBA" id="ARBA00023014"/>
    </source>
</evidence>
<evidence type="ECO:0000259" key="11">
    <source>
        <dbReference type="SMART" id="SM00478"/>
    </source>
</evidence>
<dbReference type="InterPro" id="IPR011257">
    <property type="entry name" value="DNA_glycosylase"/>
</dbReference>
<dbReference type="EC" id="4.2.99.18" evidence="10"/>
<dbReference type="CDD" id="cd00056">
    <property type="entry name" value="ENDO3c"/>
    <property type="match status" value="1"/>
</dbReference>
<keyword evidence="10 12" id="KW-0456">Lyase</keyword>
<feature type="binding site" evidence="10">
    <location>
        <position position="224"/>
    </location>
    <ligand>
        <name>[4Fe-4S] cluster</name>
        <dbReference type="ChEBI" id="CHEBI:49883"/>
    </ligand>
</feature>
<keyword evidence="4 10" id="KW-0227">DNA damage</keyword>
<dbReference type="Proteomes" id="UP000092596">
    <property type="component" value="Chromosome"/>
</dbReference>
<evidence type="ECO:0000313" key="12">
    <source>
        <dbReference type="EMBL" id="ANP28442.1"/>
    </source>
</evidence>
<evidence type="ECO:0000313" key="13">
    <source>
        <dbReference type="Proteomes" id="UP000092596"/>
    </source>
</evidence>
<comment type="catalytic activity">
    <reaction evidence="10">
        <text>2'-deoxyribonucleotide-(2'-deoxyribose 5'-phosphate)-2'-deoxyribonucleotide-DNA = a 3'-end 2'-deoxyribonucleotide-(2,3-dehydro-2,3-deoxyribose 5'-phosphate)-DNA + a 5'-end 5'-phospho-2'-deoxyribonucleoside-DNA + H(+)</text>
        <dbReference type="Rhea" id="RHEA:66592"/>
        <dbReference type="Rhea" id="RHEA-COMP:13180"/>
        <dbReference type="Rhea" id="RHEA-COMP:16897"/>
        <dbReference type="Rhea" id="RHEA-COMP:17067"/>
        <dbReference type="ChEBI" id="CHEBI:15378"/>
        <dbReference type="ChEBI" id="CHEBI:136412"/>
        <dbReference type="ChEBI" id="CHEBI:157695"/>
        <dbReference type="ChEBI" id="CHEBI:167181"/>
        <dbReference type="EC" id="4.2.99.18"/>
    </reaction>
</comment>
<dbReference type="FunFam" id="1.10.340.30:FF:000001">
    <property type="entry name" value="Endonuclease III"/>
    <property type="match status" value="1"/>
</dbReference>
<proteinExistence type="inferred from homology"/>
<evidence type="ECO:0000256" key="8">
    <source>
        <dbReference type="ARBA" id="ARBA00023204"/>
    </source>
</evidence>
<keyword evidence="10" id="KW-0238">DNA-binding</keyword>
<dbReference type="InterPro" id="IPR003651">
    <property type="entry name" value="Endonuclease3_FeS-loop_motif"/>
</dbReference>
<dbReference type="SMART" id="SM00478">
    <property type="entry name" value="ENDO3c"/>
    <property type="match status" value="1"/>
</dbReference>
<dbReference type="HAMAP" id="MF_00942">
    <property type="entry name" value="Nth"/>
    <property type="match status" value="1"/>
</dbReference>
<evidence type="ECO:0000256" key="1">
    <source>
        <dbReference type="ARBA" id="ARBA00008343"/>
    </source>
</evidence>
<dbReference type="SUPFAM" id="SSF48150">
    <property type="entry name" value="DNA-glycosylase"/>
    <property type="match status" value="1"/>
</dbReference>
<dbReference type="InterPro" id="IPR003265">
    <property type="entry name" value="HhH-GPD_domain"/>
</dbReference>
<dbReference type="GO" id="GO:0003677">
    <property type="term" value="F:DNA binding"/>
    <property type="evidence" value="ECO:0007669"/>
    <property type="project" value="UniProtKB-UniRule"/>
</dbReference>
<dbReference type="InterPro" id="IPR005759">
    <property type="entry name" value="Nth"/>
</dbReference>
<keyword evidence="7 10" id="KW-0411">Iron-sulfur</keyword>
<name>A0A1B0ZKQ0_9MICO</name>